<feature type="domain" description="Glutaredoxin" evidence="7">
    <location>
        <begin position="71"/>
        <end position="133"/>
    </location>
</feature>
<dbReference type="AlphaFoldDB" id="A0A9D4TRC7"/>
<proteinExistence type="inferred from homology"/>
<dbReference type="PANTHER" id="PTHR45694:SF18">
    <property type="entry name" value="GLUTAREDOXIN-1-RELATED"/>
    <property type="match status" value="1"/>
</dbReference>
<dbReference type="Gene3D" id="3.40.30.10">
    <property type="entry name" value="Glutaredoxin"/>
    <property type="match status" value="1"/>
</dbReference>
<evidence type="ECO:0000313" key="9">
    <source>
        <dbReference type="Proteomes" id="UP001055712"/>
    </source>
</evidence>
<evidence type="ECO:0000256" key="1">
    <source>
        <dbReference type="ARBA" id="ARBA00007190"/>
    </source>
</evidence>
<dbReference type="PRINTS" id="PR00160">
    <property type="entry name" value="GLUTAREDOXIN"/>
</dbReference>
<dbReference type="InterPro" id="IPR002109">
    <property type="entry name" value="Glutaredoxin"/>
</dbReference>
<dbReference type="SUPFAM" id="SSF52833">
    <property type="entry name" value="Thioredoxin-like"/>
    <property type="match status" value="1"/>
</dbReference>
<dbReference type="InterPro" id="IPR011767">
    <property type="entry name" value="GLR_AS"/>
</dbReference>
<evidence type="ECO:0000256" key="3">
    <source>
        <dbReference type="ARBA" id="ARBA00022982"/>
    </source>
</evidence>
<dbReference type="Proteomes" id="UP001055712">
    <property type="component" value="Unassembled WGS sequence"/>
</dbReference>
<dbReference type="Pfam" id="PF00462">
    <property type="entry name" value="Glutaredoxin"/>
    <property type="match status" value="1"/>
</dbReference>
<sequence length="161" mass="16884">MHSLAFALQPRLLATCARSSVSRPACAHSRPAPSVPRPTSRLSVRAMSASGSKGGGDYVSMVNEKNSVNAVTVYSKTYCPYCAEVKSLFKKIGVEAKVLELDNIADGSSVQEALAQITGQRTVPQVFVGGQHVGGCDDTVAAYQGGKLKTLLEQAGVTVNL</sequence>
<dbReference type="InterPro" id="IPR036249">
    <property type="entry name" value="Thioredoxin-like_sf"/>
</dbReference>
<dbReference type="PROSITE" id="PS51354">
    <property type="entry name" value="GLUTAREDOXIN_2"/>
    <property type="match status" value="1"/>
</dbReference>
<accession>A0A9D4TRC7</accession>
<dbReference type="InterPro" id="IPR011899">
    <property type="entry name" value="Glutaredoxin_euk/vir"/>
</dbReference>
<reference evidence="8" key="1">
    <citation type="journal article" date="2019" name="Plant J.">
        <title>Chlorella vulgaris genome assembly and annotation reveals the molecular basis for metabolic acclimation to high light conditions.</title>
        <authorList>
            <person name="Cecchin M."/>
            <person name="Marcolungo L."/>
            <person name="Rossato M."/>
            <person name="Girolomoni L."/>
            <person name="Cosentino E."/>
            <person name="Cuine S."/>
            <person name="Li-Beisson Y."/>
            <person name="Delledonne M."/>
            <person name="Ballottari M."/>
        </authorList>
    </citation>
    <scope>NUCLEOTIDE SEQUENCE</scope>
    <source>
        <strain evidence="8">211/11P</strain>
    </source>
</reference>
<keyword evidence="2" id="KW-0813">Transport</keyword>
<organism evidence="8 9">
    <name type="scientific">Chlorella vulgaris</name>
    <name type="common">Green alga</name>
    <dbReference type="NCBI Taxonomy" id="3077"/>
    <lineage>
        <taxon>Eukaryota</taxon>
        <taxon>Viridiplantae</taxon>
        <taxon>Chlorophyta</taxon>
        <taxon>core chlorophytes</taxon>
        <taxon>Trebouxiophyceae</taxon>
        <taxon>Chlorellales</taxon>
        <taxon>Chlorellaceae</taxon>
        <taxon>Chlorella clade</taxon>
        <taxon>Chlorella</taxon>
    </lineage>
</organism>
<name>A0A9D4TRC7_CHLVU</name>
<dbReference type="OrthoDB" id="418495at2759"/>
<reference evidence="8" key="2">
    <citation type="submission" date="2020-11" db="EMBL/GenBank/DDBJ databases">
        <authorList>
            <person name="Cecchin M."/>
            <person name="Marcolungo L."/>
            <person name="Rossato M."/>
            <person name="Girolomoni L."/>
            <person name="Cosentino E."/>
            <person name="Cuine S."/>
            <person name="Li-Beisson Y."/>
            <person name="Delledonne M."/>
            <person name="Ballottari M."/>
        </authorList>
    </citation>
    <scope>NUCLEOTIDE SEQUENCE</scope>
    <source>
        <strain evidence="8">211/11P</strain>
        <tissue evidence="8">Whole cell</tissue>
    </source>
</reference>
<evidence type="ECO:0000256" key="4">
    <source>
        <dbReference type="ARBA" id="ARBA00023157"/>
    </source>
</evidence>
<dbReference type="CDD" id="cd03419">
    <property type="entry name" value="GRX_GRXh_1_2_like"/>
    <property type="match status" value="1"/>
</dbReference>
<dbReference type="PROSITE" id="PS00195">
    <property type="entry name" value="GLUTAREDOXIN_1"/>
    <property type="match status" value="1"/>
</dbReference>
<evidence type="ECO:0000256" key="5">
    <source>
        <dbReference type="ARBA" id="ARBA00023284"/>
    </source>
</evidence>
<dbReference type="GO" id="GO:0005737">
    <property type="term" value="C:cytoplasm"/>
    <property type="evidence" value="ECO:0007669"/>
    <property type="project" value="TreeGrafter"/>
</dbReference>
<evidence type="ECO:0000313" key="8">
    <source>
        <dbReference type="EMBL" id="KAI3432589.1"/>
    </source>
</evidence>
<evidence type="ECO:0000256" key="6">
    <source>
        <dbReference type="SAM" id="MobiDB-lite"/>
    </source>
</evidence>
<evidence type="ECO:0000259" key="7">
    <source>
        <dbReference type="Pfam" id="PF00462"/>
    </source>
</evidence>
<comment type="similarity">
    <text evidence="1">Belongs to the glutaredoxin family. CPYC subfamily.</text>
</comment>
<keyword evidence="3" id="KW-0249">Electron transport</keyword>
<protein>
    <recommendedName>
        <fullName evidence="7">Glutaredoxin domain-containing protein</fullName>
    </recommendedName>
</protein>
<keyword evidence="9" id="KW-1185">Reference proteome</keyword>
<dbReference type="EMBL" id="SIDB01000005">
    <property type="protein sequence ID" value="KAI3432589.1"/>
    <property type="molecule type" value="Genomic_DNA"/>
</dbReference>
<dbReference type="NCBIfam" id="TIGR02180">
    <property type="entry name" value="GRX_euk"/>
    <property type="match status" value="1"/>
</dbReference>
<comment type="caution">
    <text evidence="8">The sequence shown here is derived from an EMBL/GenBank/DDBJ whole genome shotgun (WGS) entry which is preliminary data.</text>
</comment>
<keyword evidence="5" id="KW-0676">Redox-active center</keyword>
<feature type="region of interest" description="Disordered" evidence="6">
    <location>
        <begin position="24"/>
        <end position="49"/>
    </location>
</feature>
<dbReference type="FunFam" id="3.40.30.10:FF:000093">
    <property type="entry name" value="Glutaredoxin 2"/>
    <property type="match status" value="1"/>
</dbReference>
<dbReference type="PANTHER" id="PTHR45694">
    <property type="entry name" value="GLUTAREDOXIN 2"/>
    <property type="match status" value="1"/>
</dbReference>
<gene>
    <name evidence="8" type="ORF">D9Q98_004137</name>
</gene>
<dbReference type="InterPro" id="IPR014025">
    <property type="entry name" value="Glutaredoxin_subgr"/>
</dbReference>
<keyword evidence="4" id="KW-1015">Disulfide bond</keyword>
<dbReference type="GO" id="GO:0034599">
    <property type="term" value="P:cellular response to oxidative stress"/>
    <property type="evidence" value="ECO:0007669"/>
    <property type="project" value="TreeGrafter"/>
</dbReference>
<evidence type="ECO:0000256" key="2">
    <source>
        <dbReference type="ARBA" id="ARBA00022448"/>
    </source>
</evidence>
<dbReference type="GO" id="GO:0015038">
    <property type="term" value="F:glutathione disulfide oxidoreductase activity"/>
    <property type="evidence" value="ECO:0007669"/>
    <property type="project" value="TreeGrafter"/>
</dbReference>